<evidence type="ECO:0000313" key="8">
    <source>
        <dbReference type="Proteomes" id="UP000299102"/>
    </source>
</evidence>
<dbReference type="OrthoDB" id="413404at2759"/>
<evidence type="ECO:0000313" key="7">
    <source>
        <dbReference type="EMBL" id="GBP93876.1"/>
    </source>
</evidence>
<keyword evidence="4 6" id="KW-0175">Coiled coil</keyword>
<keyword evidence="5" id="KW-0206">Cytoskeleton</keyword>
<reference evidence="7 8" key="1">
    <citation type="journal article" date="2019" name="Commun. Biol.">
        <title>The bagworm genome reveals a unique fibroin gene that provides high tensile strength.</title>
        <authorList>
            <person name="Kono N."/>
            <person name="Nakamura H."/>
            <person name="Ohtoshi R."/>
            <person name="Tomita M."/>
            <person name="Numata K."/>
            <person name="Arakawa K."/>
        </authorList>
    </citation>
    <scope>NUCLEOTIDE SEQUENCE [LARGE SCALE GENOMIC DNA]</scope>
</reference>
<dbReference type="InterPro" id="IPR026099">
    <property type="entry name" value="Odf2-rel"/>
</dbReference>
<keyword evidence="3" id="KW-0963">Cytoplasm</keyword>
<protein>
    <submittedName>
        <fullName evidence="7">Outer dense fiber protein 2</fullName>
    </submittedName>
</protein>
<comment type="caution">
    <text evidence="7">The sequence shown here is derived from an EMBL/GenBank/DDBJ whole genome shotgun (WGS) entry which is preliminary data.</text>
</comment>
<dbReference type="AlphaFoldDB" id="A0A4C1ZZJ3"/>
<evidence type="ECO:0000256" key="5">
    <source>
        <dbReference type="ARBA" id="ARBA00023212"/>
    </source>
</evidence>
<comment type="similarity">
    <text evidence="2">Belongs to the ODF2 family.</text>
</comment>
<proteinExistence type="inferred from homology"/>
<evidence type="ECO:0000256" key="2">
    <source>
        <dbReference type="ARBA" id="ARBA00009316"/>
    </source>
</evidence>
<evidence type="ECO:0000256" key="1">
    <source>
        <dbReference type="ARBA" id="ARBA00004300"/>
    </source>
</evidence>
<evidence type="ECO:0000256" key="4">
    <source>
        <dbReference type="ARBA" id="ARBA00023054"/>
    </source>
</evidence>
<evidence type="ECO:0000256" key="3">
    <source>
        <dbReference type="ARBA" id="ARBA00022490"/>
    </source>
</evidence>
<feature type="coiled-coil region" evidence="6">
    <location>
        <begin position="218"/>
        <end position="263"/>
    </location>
</feature>
<gene>
    <name evidence="7" type="primary">Odf2</name>
    <name evidence="7" type="ORF">EVAR_56685_1</name>
</gene>
<feature type="coiled-coil region" evidence="6">
    <location>
        <begin position="125"/>
        <end position="192"/>
    </location>
</feature>
<evidence type="ECO:0000256" key="6">
    <source>
        <dbReference type="SAM" id="Coils"/>
    </source>
</evidence>
<dbReference type="PANTHER" id="PTHR23162">
    <property type="entry name" value="OUTER DENSE FIBER OF SPERM TAILS 2"/>
    <property type="match status" value="1"/>
</dbReference>
<dbReference type="GO" id="GO:0005813">
    <property type="term" value="C:centrosome"/>
    <property type="evidence" value="ECO:0007669"/>
    <property type="project" value="UniProtKB-SubCell"/>
</dbReference>
<comment type="subcellular location">
    <subcellularLocation>
        <location evidence="1">Cytoplasm</location>
        <location evidence="1">Cytoskeleton</location>
        <location evidence="1">Microtubule organizing center</location>
        <location evidence="1">Centrosome</location>
    </subcellularLocation>
</comment>
<dbReference type="GO" id="GO:1902017">
    <property type="term" value="P:regulation of cilium assembly"/>
    <property type="evidence" value="ECO:0007669"/>
    <property type="project" value="TreeGrafter"/>
</dbReference>
<name>A0A4C1ZZJ3_EUMVA</name>
<keyword evidence="8" id="KW-1185">Reference proteome</keyword>
<feature type="coiled-coil region" evidence="6">
    <location>
        <begin position="51"/>
        <end position="78"/>
    </location>
</feature>
<sequence length="319" mass="36733">MVSRAQELERETRQRALEASLSDAHKELAEVRDLVNAQQVFREKCNSRSQFLQEEQKAEELARQIDTIQLNNTRISEQINLEIQRIKLKFDEKLQELEPLPDLLRATEARLDRALDAQAISEHKMQNLVREVNCAREKVHTLQQNVPRPAEPRNENANAALQQRVQQVAEANTALKSEIERLRANLIRAEESGAQSHRRLVEKVQECAVIGGEVDRSRERAARALDRAQERADTMRECLKKTMGELERQLADEKERLTTAEKCRDELHCRLQCMVQQMGQSLLLANQRIDELQTKLANILPPVLNTSGNRRCTGYNFDC</sequence>
<accession>A0A4C1ZZJ3</accession>
<organism evidence="7 8">
    <name type="scientific">Eumeta variegata</name>
    <name type="common">Bagworm moth</name>
    <name type="synonym">Eumeta japonica</name>
    <dbReference type="NCBI Taxonomy" id="151549"/>
    <lineage>
        <taxon>Eukaryota</taxon>
        <taxon>Metazoa</taxon>
        <taxon>Ecdysozoa</taxon>
        <taxon>Arthropoda</taxon>
        <taxon>Hexapoda</taxon>
        <taxon>Insecta</taxon>
        <taxon>Pterygota</taxon>
        <taxon>Neoptera</taxon>
        <taxon>Endopterygota</taxon>
        <taxon>Lepidoptera</taxon>
        <taxon>Glossata</taxon>
        <taxon>Ditrysia</taxon>
        <taxon>Tineoidea</taxon>
        <taxon>Psychidae</taxon>
        <taxon>Oiketicinae</taxon>
        <taxon>Eumeta</taxon>
    </lineage>
</organism>
<dbReference type="Proteomes" id="UP000299102">
    <property type="component" value="Unassembled WGS sequence"/>
</dbReference>
<dbReference type="STRING" id="151549.A0A4C1ZZJ3"/>
<dbReference type="EMBL" id="BGZK01002431">
    <property type="protein sequence ID" value="GBP93876.1"/>
    <property type="molecule type" value="Genomic_DNA"/>
</dbReference>
<dbReference type="PANTHER" id="PTHR23162:SF10">
    <property type="entry name" value="FI13205P"/>
    <property type="match status" value="1"/>
</dbReference>